<evidence type="ECO:0000313" key="3">
    <source>
        <dbReference type="EMBL" id="CAB4860284.1"/>
    </source>
</evidence>
<keyword evidence="2" id="KW-0472">Membrane</keyword>
<evidence type="ECO:0000256" key="2">
    <source>
        <dbReference type="SAM" id="Phobius"/>
    </source>
</evidence>
<reference evidence="3" key="1">
    <citation type="submission" date="2020-05" db="EMBL/GenBank/DDBJ databases">
        <authorList>
            <person name="Chiriac C."/>
            <person name="Salcher M."/>
            <person name="Ghai R."/>
            <person name="Kavagutti S V."/>
        </authorList>
    </citation>
    <scope>NUCLEOTIDE SEQUENCE</scope>
</reference>
<name>A0A6J7CTZ3_9ZZZZ</name>
<organism evidence="3">
    <name type="scientific">freshwater metagenome</name>
    <dbReference type="NCBI Taxonomy" id="449393"/>
    <lineage>
        <taxon>unclassified sequences</taxon>
        <taxon>metagenomes</taxon>
        <taxon>ecological metagenomes</taxon>
    </lineage>
</organism>
<dbReference type="EMBL" id="CAFBLP010000003">
    <property type="protein sequence ID" value="CAB4860284.1"/>
    <property type="molecule type" value="Genomic_DNA"/>
</dbReference>
<feature type="compositionally biased region" description="Low complexity" evidence="1">
    <location>
        <begin position="238"/>
        <end position="254"/>
    </location>
</feature>
<feature type="region of interest" description="Disordered" evidence="1">
    <location>
        <begin position="235"/>
        <end position="254"/>
    </location>
</feature>
<feature type="transmembrane region" description="Helical" evidence="2">
    <location>
        <begin position="73"/>
        <end position="92"/>
    </location>
</feature>
<accession>A0A6J7CTZ3</accession>
<keyword evidence="2" id="KW-1133">Transmembrane helix</keyword>
<protein>
    <submittedName>
        <fullName evidence="3">Unannotated protein</fullName>
    </submittedName>
</protein>
<dbReference type="AlphaFoldDB" id="A0A6J7CTZ3"/>
<dbReference type="InterPro" id="IPR011990">
    <property type="entry name" value="TPR-like_helical_dom_sf"/>
</dbReference>
<gene>
    <name evidence="3" type="ORF">UFOPK3376_00220</name>
</gene>
<dbReference type="Gene3D" id="1.25.40.10">
    <property type="entry name" value="Tetratricopeptide repeat domain"/>
    <property type="match status" value="1"/>
</dbReference>
<sequence length="254" mass="26945">MDPDRLAELEDERRFLLRSLADLELEREAGDVEATDYQVLRDGYTARAAGVLRSIEHGQAVLPPRARRSWPRLIGAAAAVVLIALGTGWLVARSSGQRLPGDTITGGTSPDQVAVLLSEARSLLGADPAGASQRYLAVLSIDPDNAEARTYTGWLLAISTQNQSATDAAATLAIAKKDLERAIEVDPTFADPRCFLAVIAARFEHDTATAKVRAAECLANNPPSEMRGMIESFAGSLTDTSTPATSDPATTTTG</sequence>
<evidence type="ECO:0000256" key="1">
    <source>
        <dbReference type="SAM" id="MobiDB-lite"/>
    </source>
</evidence>
<proteinExistence type="predicted"/>
<dbReference type="SUPFAM" id="SSF48452">
    <property type="entry name" value="TPR-like"/>
    <property type="match status" value="1"/>
</dbReference>
<keyword evidence="2" id="KW-0812">Transmembrane</keyword>